<dbReference type="Pfam" id="PF13426">
    <property type="entry name" value="PAS_9"/>
    <property type="match status" value="1"/>
</dbReference>
<dbReference type="InterPro" id="IPR000014">
    <property type="entry name" value="PAS"/>
</dbReference>
<dbReference type="InterPro" id="IPR000700">
    <property type="entry name" value="PAS-assoc_C"/>
</dbReference>
<feature type="compositionally biased region" description="Basic and acidic residues" evidence="2">
    <location>
        <begin position="14"/>
        <end position="27"/>
    </location>
</feature>
<reference evidence="7 8" key="1">
    <citation type="submission" date="2024-05" db="EMBL/GenBank/DDBJ databases">
        <title>Genome sequencing of Marine Estuary Bacteria, Shewanella vesiculosa and S. baltica, and Pseudomonas syringae.</title>
        <authorList>
            <person name="Gurung A."/>
            <person name="Maclea K.S."/>
        </authorList>
    </citation>
    <scope>NUCLEOTIDE SEQUENCE [LARGE SCALE GENOMIC DNA]</scope>
    <source>
        <strain evidence="7 8">1A</strain>
    </source>
</reference>
<evidence type="ECO:0000259" key="6">
    <source>
        <dbReference type="PROSITE" id="PS50887"/>
    </source>
</evidence>
<feature type="region of interest" description="Disordered" evidence="2">
    <location>
        <begin position="1"/>
        <end position="37"/>
    </location>
</feature>
<feature type="domain" description="EAL" evidence="5">
    <location>
        <begin position="625"/>
        <end position="881"/>
    </location>
</feature>
<dbReference type="NCBIfam" id="TIGR00229">
    <property type="entry name" value="sensory_box"/>
    <property type="match status" value="2"/>
</dbReference>
<dbReference type="Pfam" id="PF00989">
    <property type="entry name" value="PAS"/>
    <property type="match status" value="1"/>
</dbReference>
<keyword evidence="1" id="KW-0175">Coiled coil</keyword>
<dbReference type="InterPro" id="IPR035919">
    <property type="entry name" value="EAL_sf"/>
</dbReference>
<dbReference type="InterPro" id="IPR001633">
    <property type="entry name" value="EAL_dom"/>
</dbReference>
<sequence>MKTTPKSAKPSTKVLRERAEAKLKKQTSDTQSPSSDYEAKKMLHELQVHQIELEMQNEELKQARITERLYYRYTELFEFAPIAYFVFDLNGMISQVNLRGASLLGIDRDHLVGKPFSHYVTAQYREIFKRCLGKAFSGSGIQSCEVLGQVSNNTLWLDIEANLGITGTDCLAAMIDISDRKQAEDSQNRANKELAFQNQEKDKRADELVLANADKEQRANELALANIELAFQNQEKDKRADELVLANADKELRANELALANIELAFQNQEKDKRADELVLANADKEQRANELALANTELAFQNQEKDKRADELVLANADKEQRVKQLALAAKVFTHARESIMITDAEGLIIEVNKTFSDITGYSREEAIGKTPRILKSERQSPEFYVDMWQAIVNEGYWYGEIWNHRKNNEVYAVMQTISAVRDVNGITTHYVSLASDITPMKQHQEQLERIAHYDVLTNLPNRVLLADRLSQAMLQCSRHGQSLAVVFLDLDGFKTVNDAYGHDIGDELLIALSIRMKEALREGDSLSRIGGDEFVAVLADLAKVEDCEPVLERLLLAASEPVTVSGVVLNISASIGVTLYPRDNVDADLLMRHADQAMYMAKESGKNRYHLFDTAQDDAVKVQRESLEAIRYALDHHQFVLYYQPKVNMKIGTVVGVEALIRWQHPERGLLSPIEFLPVIENHTMMIEIGEWVIDTALTQIGQWQAMALDLPVSTSVNIAAVQLMQPGFIQTLTDLLAAHPNVEPRYLELEMLETSALEDVNHVSIIMNDCMTLGVHFALDDFGTGYSSLTYLRRLPASLIKIDQSFVKDMLSNIDDFAIVEGVIALAKSFKRDVIAEGVETVEHGTALLQLGCELAQGYGIARPMPACDIPAWMNNWKPDASWQ</sequence>
<evidence type="ECO:0000256" key="1">
    <source>
        <dbReference type="SAM" id="Coils"/>
    </source>
</evidence>
<dbReference type="PROSITE" id="PS50887">
    <property type="entry name" value="GGDEF"/>
    <property type="match status" value="1"/>
</dbReference>
<dbReference type="PANTHER" id="PTHR44757">
    <property type="entry name" value="DIGUANYLATE CYCLASE DGCP"/>
    <property type="match status" value="1"/>
</dbReference>
<dbReference type="SUPFAM" id="SSF55785">
    <property type="entry name" value="PYP-like sensor domain (PAS domain)"/>
    <property type="match status" value="2"/>
</dbReference>
<dbReference type="NCBIfam" id="TIGR00254">
    <property type="entry name" value="GGDEF"/>
    <property type="match status" value="1"/>
</dbReference>
<name>A0ABV0FTX3_9GAMM</name>
<dbReference type="SMART" id="SM00091">
    <property type="entry name" value="PAS"/>
    <property type="match status" value="2"/>
</dbReference>
<dbReference type="InterPro" id="IPR043128">
    <property type="entry name" value="Rev_trsase/Diguanyl_cyclase"/>
</dbReference>
<dbReference type="PANTHER" id="PTHR44757:SF2">
    <property type="entry name" value="BIOFILM ARCHITECTURE MAINTENANCE PROTEIN MBAA"/>
    <property type="match status" value="1"/>
</dbReference>
<dbReference type="PROSITE" id="PS50112">
    <property type="entry name" value="PAS"/>
    <property type="match status" value="2"/>
</dbReference>
<comment type="caution">
    <text evidence="7">The sequence shown here is derived from an EMBL/GenBank/DDBJ whole genome shotgun (WGS) entry which is preliminary data.</text>
</comment>
<dbReference type="Pfam" id="PF00563">
    <property type="entry name" value="EAL"/>
    <property type="match status" value="1"/>
</dbReference>
<dbReference type="CDD" id="cd01948">
    <property type="entry name" value="EAL"/>
    <property type="match status" value="1"/>
</dbReference>
<dbReference type="SUPFAM" id="SSF141868">
    <property type="entry name" value="EAL domain-like"/>
    <property type="match status" value="1"/>
</dbReference>
<feature type="compositionally biased region" description="Low complexity" evidence="2">
    <location>
        <begin position="1"/>
        <end position="13"/>
    </location>
</feature>
<feature type="domain" description="PAS" evidence="3">
    <location>
        <begin position="69"/>
        <end position="139"/>
    </location>
</feature>
<dbReference type="Gene3D" id="3.30.450.20">
    <property type="entry name" value="PAS domain"/>
    <property type="match status" value="2"/>
</dbReference>
<dbReference type="CDD" id="cd01949">
    <property type="entry name" value="GGDEF"/>
    <property type="match status" value="1"/>
</dbReference>
<dbReference type="InterPro" id="IPR013767">
    <property type="entry name" value="PAS_fold"/>
</dbReference>
<dbReference type="EMBL" id="JBDPZN010000011">
    <property type="protein sequence ID" value="MEO3684289.1"/>
    <property type="molecule type" value="Genomic_DNA"/>
</dbReference>
<dbReference type="PROSITE" id="PS50113">
    <property type="entry name" value="PAC"/>
    <property type="match status" value="1"/>
</dbReference>
<dbReference type="InterPro" id="IPR029787">
    <property type="entry name" value="Nucleotide_cyclase"/>
</dbReference>
<dbReference type="SMART" id="SM00052">
    <property type="entry name" value="EAL"/>
    <property type="match status" value="1"/>
</dbReference>
<dbReference type="InterPro" id="IPR000160">
    <property type="entry name" value="GGDEF_dom"/>
</dbReference>
<feature type="domain" description="PAC" evidence="4">
    <location>
        <begin position="399"/>
        <end position="451"/>
    </location>
</feature>
<dbReference type="CDD" id="cd00130">
    <property type="entry name" value="PAS"/>
    <property type="match status" value="2"/>
</dbReference>
<keyword evidence="8" id="KW-1185">Reference proteome</keyword>
<feature type="coiled-coil region" evidence="1">
    <location>
        <begin position="39"/>
        <end position="68"/>
    </location>
</feature>
<evidence type="ECO:0000256" key="2">
    <source>
        <dbReference type="SAM" id="MobiDB-lite"/>
    </source>
</evidence>
<protein>
    <submittedName>
        <fullName evidence="7">EAL domain-containing protein</fullName>
    </submittedName>
</protein>
<dbReference type="Gene3D" id="3.30.70.270">
    <property type="match status" value="1"/>
</dbReference>
<evidence type="ECO:0000313" key="8">
    <source>
        <dbReference type="Proteomes" id="UP001477278"/>
    </source>
</evidence>
<gene>
    <name evidence="7" type="ORF">ABHN84_18620</name>
</gene>
<dbReference type="InterPro" id="IPR035965">
    <property type="entry name" value="PAS-like_dom_sf"/>
</dbReference>
<evidence type="ECO:0000259" key="3">
    <source>
        <dbReference type="PROSITE" id="PS50112"/>
    </source>
</evidence>
<dbReference type="Pfam" id="PF00990">
    <property type="entry name" value="GGDEF"/>
    <property type="match status" value="1"/>
</dbReference>
<feature type="domain" description="GGDEF" evidence="6">
    <location>
        <begin position="483"/>
        <end position="616"/>
    </location>
</feature>
<feature type="domain" description="PAS" evidence="3">
    <location>
        <begin position="326"/>
        <end position="372"/>
    </location>
</feature>
<accession>A0ABV0FTX3</accession>
<dbReference type="SMART" id="SM00267">
    <property type="entry name" value="GGDEF"/>
    <property type="match status" value="1"/>
</dbReference>
<dbReference type="Proteomes" id="UP001477278">
    <property type="component" value="Unassembled WGS sequence"/>
</dbReference>
<evidence type="ECO:0000259" key="4">
    <source>
        <dbReference type="PROSITE" id="PS50113"/>
    </source>
</evidence>
<dbReference type="PROSITE" id="PS50883">
    <property type="entry name" value="EAL"/>
    <property type="match status" value="1"/>
</dbReference>
<evidence type="ECO:0000313" key="7">
    <source>
        <dbReference type="EMBL" id="MEO3684289.1"/>
    </source>
</evidence>
<proteinExistence type="predicted"/>
<evidence type="ECO:0000259" key="5">
    <source>
        <dbReference type="PROSITE" id="PS50883"/>
    </source>
</evidence>
<dbReference type="Gene3D" id="3.20.20.450">
    <property type="entry name" value="EAL domain"/>
    <property type="match status" value="1"/>
</dbReference>
<dbReference type="RefSeq" id="WP_347690850.1">
    <property type="nucleotide sequence ID" value="NZ_JBDPZN010000011.1"/>
</dbReference>
<dbReference type="SUPFAM" id="SSF55073">
    <property type="entry name" value="Nucleotide cyclase"/>
    <property type="match status" value="1"/>
</dbReference>
<dbReference type="InterPro" id="IPR052155">
    <property type="entry name" value="Biofilm_reg_signaling"/>
</dbReference>
<organism evidence="7 8">
    <name type="scientific">Shewanella vesiculosa</name>
    <dbReference type="NCBI Taxonomy" id="518738"/>
    <lineage>
        <taxon>Bacteria</taxon>
        <taxon>Pseudomonadati</taxon>
        <taxon>Pseudomonadota</taxon>
        <taxon>Gammaproteobacteria</taxon>
        <taxon>Alteromonadales</taxon>
        <taxon>Shewanellaceae</taxon>
        <taxon>Shewanella</taxon>
    </lineage>
</organism>